<dbReference type="EMBL" id="JACICF010000001">
    <property type="protein sequence ID" value="MBB3763727.1"/>
    <property type="molecule type" value="Genomic_DNA"/>
</dbReference>
<proteinExistence type="predicted"/>
<organism evidence="1 2">
    <name type="scientific">Sphingomicrobium lutaoense</name>
    <dbReference type="NCBI Taxonomy" id="515949"/>
    <lineage>
        <taxon>Bacteria</taxon>
        <taxon>Pseudomonadati</taxon>
        <taxon>Pseudomonadota</taxon>
        <taxon>Alphaproteobacteria</taxon>
        <taxon>Sphingomonadales</taxon>
        <taxon>Sphingomonadaceae</taxon>
        <taxon>Sphingomicrobium</taxon>
    </lineage>
</organism>
<dbReference type="AlphaFoldDB" id="A0A839Z0Z7"/>
<evidence type="ECO:0000313" key="2">
    <source>
        <dbReference type="Proteomes" id="UP000578569"/>
    </source>
</evidence>
<comment type="caution">
    <text evidence="1">The sequence shown here is derived from an EMBL/GenBank/DDBJ whole genome shotgun (WGS) entry which is preliminary data.</text>
</comment>
<evidence type="ECO:0008006" key="3">
    <source>
        <dbReference type="Google" id="ProtNLM"/>
    </source>
</evidence>
<evidence type="ECO:0000313" key="1">
    <source>
        <dbReference type="EMBL" id="MBB3763727.1"/>
    </source>
</evidence>
<gene>
    <name evidence="1" type="ORF">FHS50_000750</name>
</gene>
<name>A0A839Z0Z7_9SPHN</name>
<accession>A0A839Z0Z7</accession>
<sequence>MKTDPRVIAAQNNVEAKRAQLMHSTKLAIGEAKRRLAPDLVADQVWEATKNKAERIAQEATVAARNRPWLVGGAIAAATLFMARKPVSRLASNAYQRVTSDHDEKAARLADEKLEMSAPESPVAVARMAKRVTPKQEKRKVEKVK</sequence>
<dbReference type="RefSeq" id="WP_183933056.1">
    <property type="nucleotide sequence ID" value="NZ_JACICF010000001.1"/>
</dbReference>
<dbReference type="Proteomes" id="UP000578569">
    <property type="component" value="Unassembled WGS sequence"/>
</dbReference>
<protein>
    <recommendedName>
        <fullName evidence="3">DUF3618 domain-containing protein</fullName>
    </recommendedName>
</protein>
<keyword evidence="2" id="KW-1185">Reference proteome</keyword>
<reference evidence="1 2" key="1">
    <citation type="submission" date="2020-08" db="EMBL/GenBank/DDBJ databases">
        <title>Genomic Encyclopedia of Type Strains, Phase IV (KMG-IV): sequencing the most valuable type-strain genomes for metagenomic binning, comparative biology and taxonomic classification.</title>
        <authorList>
            <person name="Goeker M."/>
        </authorList>
    </citation>
    <scope>NUCLEOTIDE SEQUENCE [LARGE SCALE GENOMIC DNA]</scope>
    <source>
        <strain evidence="1 2">DSM 24194</strain>
    </source>
</reference>